<accession>T1GRT8</accession>
<dbReference type="InterPro" id="IPR022041">
    <property type="entry name" value="Methyltransf_FA"/>
</dbReference>
<proteinExistence type="predicted"/>
<reference evidence="4" key="1">
    <citation type="submission" date="2013-02" db="EMBL/GenBank/DDBJ databases">
        <authorList>
            <person name="Hughes D."/>
        </authorList>
    </citation>
    <scope>NUCLEOTIDE SEQUENCE</scope>
    <source>
        <strain>Durham</strain>
        <strain evidence="4">NC isolate 2 -- Noor lab</strain>
    </source>
</reference>
<dbReference type="HOGENOM" id="CLU_1631249_0_0_1"/>
<dbReference type="Pfam" id="PF12248">
    <property type="entry name" value="Methyltransf_FA"/>
    <property type="match status" value="1"/>
</dbReference>
<sequence>MFDLITKFLYLSTFLLTICIAEHYKRSDLNECHNKIDFKADGYDWQPFKTFIPISSIKNNYMCDNDTILNTKIYYNGETNFYILLSEHPYDPKPGDNAVKIFVGHHTNDAEIYKVFSKGTCMIRNSESNSKIFKKDYFTPVELLLSKESLDVFVPEREEPLLSCEHANFAKMKYVSVSYYGGTKSEYFVDCPCEIKS</sequence>
<protein>
    <recommendedName>
        <fullName evidence="2">Farnesoic acid O-methyl transferase domain-containing protein</fullName>
    </recommendedName>
</protein>
<dbReference type="EMBL" id="CAQQ02165944">
    <property type="status" value="NOT_ANNOTATED_CDS"/>
    <property type="molecule type" value="Genomic_DNA"/>
</dbReference>
<evidence type="ECO:0000259" key="2">
    <source>
        <dbReference type="Pfam" id="PF12248"/>
    </source>
</evidence>
<dbReference type="AlphaFoldDB" id="T1GRT8"/>
<evidence type="ECO:0000313" key="3">
    <source>
        <dbReference type="EnsemblMetazoa" id="MESCA006379-PA"/>
    </source>
</evidence>
<organism evidence="3 4">
    <name type="scientific">Megaselia scalaris</name>
    <name type="common">Humpbacked fly</name>
    <name type="synonym">Phora scalaris</name>
    <dbReference type="NCBI Taxonomy" id="36166"/>
    <lineage>
        <taxon>Eukaryota</taxon>
        <taxon>Metazoa</taxon>
        <taxon>Ecdysozoa</taxon>
        <taxon>Arthropoda</taxon>
        <taxon>Hexapoda</taxon>
        <taxon>Insecta</taxon>
        <taxon>Pterygota</taxon>
        <taxon>Neoptera</taxon>
        <taxon>Endopterygota</taxon>
        <taxon>Diptera</taxon>
        <taxon>Brachycera</taxon>
        <taxon>Muscomorpha</taxon>
        <taxon>Platypezoidea</taxon>
        <taxon>Phoridae</taxon>
        <taxon>Megaseliini</taxon>
        <taxon>Megaselia</taxon>
    </lineage>
</organism>
<evidence type="ECO:0000313" key="4">
    <source>
        <dbReference type="Proteomes" id="UP000015102"/>
    </source>
</evidence>
<keyword evidence="1" id="KW-0732">Signal</keyword>
<keyword evidence="4" id="KW-1185">Reference proteome</keyword>
<evidence type="ECO:0000256" key="1">
    <source>
        <dbReference type="SAM" id="SignalP"/>
    </source>
</evidence>
<feature type="signal peptide" evidence="1">
    <location>
        <begin position="1"/>
        <end position="21"/>
    </location>
</feature>
<name>T1GRT8_MEGSC</name>
<dbReference type="EnsemblMetazoa" id="MESCA006379-RA">
    <property type="protein sequence ID" value="MESCA006379-PA"/>
    <property type="gene ID" value="MESCA006379"/>
</dbReference>
<dbReference type="Proteomes" id="UP000015102">
    <property type="component" value="Unassembled WGS sequence"/>
</dbReference>
<reference evidence="3" key="2">
    <citation type="submission" date="2015-06" db="UniProtKB">
        <authorList>
            <consortium name="EnsemblMetazoa"/>
        </authorList>
    </citation>
    <scope>IDENTIFICATION</scope>
</reference>
<feature type="domain" description="Farnesoic acid O-methyl transferase" evidence="2">
    <location>
        <begin position="51"/>
        <end position="192"/>
    </location>
</feature>
<feature type="chain" id="PRO_5004588467" description="Farnesoic acid O-methyl transferase domain-containing protein" evidence="1">
    <location>
        <begin position="22"/>
        <end position="197"/>
    </location>
</feature>